<dbReference type="Proteomes" id="UP000606580">
    <property type="component" value="Unassembled WGS sequence"/>
</dbReference>
<gene>
    <name evidence="2" type="ORF">GIS02_05225</name>
</gene>
<evidence type="ECO:0000313" key="3">
    <source>
        <dbReference type="Proteomes" id="UP000606580"/>
    </source>
</evidence>
<sequence>MEKGCMGQEKNYMIGEISLIDTNMLVYAYDKSEGEKHEICKRLIDGCWRLREKYGISIQNLSEFYVIITKKIENPVPVETAKEIIGDIIKFQNWMVMDYDARTILSAIEINMAYGVHYWDALIAATMRENNIFNIFTEDSDFKSIPWLKVVNPFESMLD</sequence>
<name>A0A848DA09_9EURY</name>
<dbReference type="PANTHER" id="PTHR38826">
    <property type="entry name" value="RIBONUCLEASE VAPC13"/>
    <property type="match status" value="1"/>
</dbReference>
<dbReference type="InterPro" id="IPR002716">
    <property type="entry name" value="PIN_dom"/>
</dbReference>
<dbReference type="Pfam" id="PF01850">
    <property type="entry name" value="PIN"/>
    <property type="match status" value="1"/>
</dbReference>
<evidence type="ECO:0000259" key="1">
    <source>
        <dbReference type="Pfam" id="PF01850"/>
    </source>
</evidence>
<accession>A0A848DA09</accession>
<comment type="caution">
    <text evidence="2">The sequence shown here is derived from an EMBL/GenBank/DDBJ whole genome shotgun (WGS) entry which is preliminary data.</text>
</comment>
<protein>
    <submittedName>
        <fullName evidence="2">PIN domain-containing protein</fullName>
    </submittedName>
</protein>
<dbReference type="EMBL" id="WNEG01000092">
    <property type="protein sequence ID" value="NMG83590.1"/>
    <property type="molecule type" value="Genomic_DNA"/>
</dbReference>
<evidence type="ECO:0000313" key="2">
    <source>
        <dbReference type="EMBL" id="NMG83590.1"/>
    </source>
</evidence>
<dbReference type="AlphaFoldDB" id="A0A848DA09"/>
<dbReference type="Gene3D" id="3.40.50.1010">
    <property type="entry name" value="5'-nuclease"/>
    <property type="match status" value="1"/>
</dbReference>
<dbReference type="InterPro" id="IPR052106">
    <property type="entry name" value="PINc/VapC_TA"/>
</dbReference>
<reference evidence="2" key="1">
    <citation type="journal article" date="2020" name="MBio">
        <title>'Candidatus Ethanoperedens,' a Thermophilic Genus of Archaea Mediating the Anaerobic Oxidation of Ethane.</title>
        <authorList>
            <person name="Hahn C.J."/>
            <person name="Laso-Perez R."/>
            <person name="Vulcano F."/>
            <person name="Vaziourakis K.M."/>
            <person name="Stokke R."/>
            <person name="Steen I.H."/>
            <person name="Teske A."/>
            <person name="Boetius A."/>
            <person name="Liebeke M."/>
            <person name="Amann R."/>
            <person name="Knittel K."/>
            <person name="Wegener G."/>
        </authorList>
    </citation>
    <scope>NUCLEOTIDE SEQUENCE</scope>
    <source>
        <strain evidence="2">GoM-Arc1-LC-WB58</strain>
    </source>
</reference>
<feature type="domain" description="PIN" evidence="1">
    <location>
        <begin position="19"/>
        <end position="147"/>
    </location>
</feature>
<dbReference type="InterPro" id="IPR029060">
    <property type="entry name" value="PIN-like_dom_sf"/>
</dbReference>
<dbReference type="SUPFAM" id="SSF88723">
    <property type="entry name" value="PIN domain-like"/>
    <property type="match status" value="1"/>
</dbReference>
<proteinExistence type="predicted"/>
<organism evidence="2 3">
    <name type="scientific">Candidatus Ethanoperedens thermophilum</name>
    <dbReference type="NCBI Taxonomy" id="2766897"/>
    <lineage>
        <taxon>Archaea</taxon>
        <taxon>Methanobacteriati</taxon>
        <taxon>Methanobacteriota</taxon>
        <taxon>Stenosarchaea group</taxon>
        <taxon>Methanomicrobia</taxon>
        <taxon>Methanosarcinales</taxon>
        <taxon>Methanosarcinales incertae sedis</taxon>
        <taxon>GOM Arc I cluster</taxon>
        <taxon>Candidatus Ethanoperedens</taxon>
    </lineage>
</organism>
<dbReference type="PANTHER" id="PTHR38826:SF5">
    <property type="entry name" value="RIBONUCLEASE VAPC13"/>
    <property type="match status" value="1"/>
</dbReference>